<feature type="transmembrane region" description="Helical" evidence="1">
    <location>
        <begin position="126"/>
        <end position="147"/>
    </location>
</feature>
<feature type="transmembrane region" description="Helical" evidence="1">
    <location>
        <begin position="87"/>
        <end position="106"/>
    </location>
</feature>
<dbReference type="InterPro" id="IPR036938">
    <property type="entry name" value="PAP2/HPO_sf"/>
</dbReference>
<dbReference type="AlphaFoldDB" id="A0A198AFC7"/>
<sequence length="219" mass="24943">MRAKLKVTVFLVLSILSVLCFSVVASLIKGRWIAQFDSSIISAVQGMESPWLTPIMHGFTFIGSTTVVVVISLCCLFLFFKFLHHRLELVLFIVLVAGTAILNQILKFFFQRERPTLHRLIEETGYSFPSGHSMAAFALYAALSFLLWRHISSKSGRTIVILTSILMILLIGTSRIYLGVHYPSDILGAYLASGFWFTFCVWIFQWYMENRKQLISTKE</sequence>
<accession>A0A198AFC7</accession>
<reference evidence="3 4" key="1">
    <citation type="submission" date="2016-05" db="EMBL/GenBank/DDBJ databases">
        <title>Paenibacillus sp. 1ZS3-15 nov., isolated from the rhizosphere soil.</title>
        <authorList>
            <person name="Zhang X.X."/>
            <person name="Zhang J."/>
        </authorList>
    </citation>
    <scope>NUCLEOTIDE SEQUENCE [LARGE SCALE GENOMIC DNA]</scope>
    <source>
        <strain evidence="3 4">1ZS3-15</strain>
    </source>
</reference>
<comment type="caution">
    <text evidence="3">The sequence shown here is derived from an EMBL/GenBank/DDBJ whole genome shotgun (WGS) entry which is preliminary data.</text>
</comment>
<dbReference type="Pfam" id="PF01569">
    <property type="entry name" value="PAP2"/>
    <property type="match status" value="1"/>
</dbReference>
<name>A0A198AFC7_9BACL</name>
<dbReference type="CDD" id="cd03392">
    <property type="entry name" value="PAP2_like_2"/>
    <property type="match status" value="1"/>
</dbReference>
<feature type="transmembrane region" description="Helical" evidence="1">
    <location>
        <begin position="186"/>
        <end position="208"/>
    </location>
</feature>
<proteinExistence type="predicted"/>
<dbReference type="STRING" id="1850517.A8708_09210"/>
<dbReference type="EMBL" id="LYPB01000053">
    <property type="protein sequence ID" value="OAS19917.1"/>
    <property type="molecule type" value="Genomic_DNA"/>
</dbReference>
<dbReference type="RefSeq" id="WP_068663479.1">
    <property type="nucleotide sequence ID" value="NZ_LYPB01000053.1"/>
</dbReference>
<keyword evidence="4" id="KW-1185">Reference proteome</keyword>
<gene>
    <name evidence="3" type="ORF">A8708_09210</name>
</gene>
<dbReference type="SUPFAM" id="SSF48317">
    <property type="entry name" value="Acid phosphatase/Vanadium-dependent haloperoxidase"/>
    <property type="match status" value="1"/>
</dbReference>
<evidence type="ECO:0000313" key="3">
    <source>
        <dbReference type="EMBL" id="OAS19917.1"/>
    </source>
</evidence>
<dbReference type="SMART" id="SM00014">
    <property type="entry name" value="acidPPc"/>
    <property type="match status" value="1"/>
</dbReference>
<organism evidence="3 4">
    <name type="scientific">Paenibacillus oryzisoli</name>
    <dbReference type="NCBI Taxonomy" id="1850517"/>
    <lineage>
        <taxon>Bacteria</taxon>
        <taxon>Bacillati</taxon>
        <taxon>Bacillota</taxon>
        <taxon>Bacilli</taxon>
        <taxon>Bacillales</taxon>
        <taxon>Paenibacillaceae</taxon>
        <taxon>Paenibacillus</taxon>
    </lineage>
</organism>
<dbReference type="OrthoDB" id="9789113at2"/>
<dbReference type="InterPro" id="IPR000326">
    <property type="entry name" value="PAP2/HPO"/>
</dbReference>
<evidence type="ECO:0000256" key="1">
    <source>
        <dbReference type="SAM" id="Phobius"/>
    </source>
</evidence>
<keyword evidence="1" id="KW-0472">Membrane</keyword>
<evidence type="ECO:0000259" key="2">
    <source>
        <dbReference type="SMART" id="SM00014"/>
    </source>
</evidence>
<dbReference type="Proteomes" id="UP000078454">
    <property type="component" value="Unassembled WGS sequence"/>
</dbReference>
<feature type="domain" description="Phosphatidic acid phosphatase type 2/haloperoxidase" evidence="2">
    <location>
        <begin position="87"/>
        <end position="201"/>
    </location>
</feature>
<dbReference type="Gene3D" id="1.20.144.10">
    <property type="entry name" value="Phosphatidic acid phosphatase type 2/haloperoxidase"/>
    <property type="match status" value="2"/>
</dbReference>
<feature type="transmembrane region" description="Helical" evidence="1">
    <location>
        <begin position="55"/>
        <end position="80"/>
    </location>
</feature>
<keyword evidence="1" id="KW-0812">Transmembrane</keyword>
<evidence type="ECO:0000313" key="4">
    <source>
        <dbReference type="Proteomes" id="UP000078454"/>
    </source>
</evidence>
<dbReference type="PANTHER" id="PTHR14969:SF13">
    <property type="entry name" value="AT30094P"/>
    <property type="match status" value="1"/>
</dbReference>
<feature type="transmembrane region" description="Helical" evidence="1">
    <location>
        <begin position="159"/>
        <end position="180"/>
    </location>
</feature>
<keyword evidence="1" id="KW-1133">Transmembrane helix</keyword>
<dbReference type="PANTHER" id="PTHR14969">
    <property type="entry name" value="SPHINGOSINE-1-PHOSPHATE PHOSPHOHYDROLASE"/>
    <property type="match status" value="1"/>
</dbReference>
<protein>
    <submittedName>
        <fullName evidence="3">Phosphoesterase PA-phosphatase</fullName>
    </submittedName>
</protein>